<dbReference type="PANTHER" id="PTHR15629:SF40">
    <property type="entry name" value="YSC84 ACTIN-BINDING DOMAIN-CONTAINING PROTEIN"/>
    <property type="match status" value="1"/>
</dbReference>
<dbReference type="Gene3D" id="3.40.50.1000">
    <property type="entry name" value="HAD superfamily/HAD-like"/>
    <property type="match status" value="1"/>
</dbReference>
<feature type="compositionally biased region" description="Low complexity" evidence="1">
    <location>
        <begin position="94"/>
        <end position="104"/>
    </location>
</feature>
<dbReference type="EMBL" id="OAPG01000003">
    <property type="protein sequence ID" value="SNX82934.1"/>
    <property type="molecule type" value="Genomic_DNA"/>
</dbReference>
<feature type="region of interest" description="Disordered" evidence="1">
    <location>
        <begin position="780"/>
        <end position="809"/>
    </location>
</feature>
<feature type="compositionally biased region" description="Pro residues" evidence="1">
    <location>
        <begin position="1"/>
        <end position="11"/>
    </location>
</feature>
<evidence type="ECO:0000256" key="1">
    <source>
        <dbReference type="SAM" id="MobiDB-lite"/>
    </source>
</evidence>
<gene>
    <name evidence="3" type="ORF">MEPE_01640</name>
</gene>
<feature type="compositionally biased region" description="Acidic residues" evidence="1">
    <location>
        <begin position="446"/>
        <end position="455"/>
    </location>
</feature>
<name>A0AAJ5C3X9_9BASI</name>
<reference evidence="3" key="1">
    <citation type="submission" date="2023-10" db="EMBL/GenBank/DDBJ databases">
        <authorList>
            <person name="Guldener U."/>
        </authorList>
    </citation>
    <scope>NUCLEOTIDE SEQUENCE</scope>
    <source>
        <strain evidence="3">Mp4</strain>
    </source>
</reference>
<evidence type="ECO:0000259" key="2">
    <source>
        <dbReference type="Pfam" id="PF04366"/>
    </source>
</evidence>
<organism evidence="3 4">
    <name type="scientific">Melanopsichium pennsylvanicum</name>
    <dbReference type="NCBI Taxonomy" id="63383"/>
    <lineage>
        <taxon>Eukaryota</taxon>
        <taxon>Fungi</taxon>
        <taxon>Dikarya</taxon>
        <taxon>Basidiomycota</taxon>
        <taxon>Ustilaginomycotina</taxon>
        <taxon>Ustilaginomycetes</taxon>
        <taxon>Ustilaginales</taxon>
        <taxon>Ustilaginaceae</taxon>
        <taxon>Melanopsichium</taxon>
    </lineage>
</organism>
<dbReference type="CDD" id="cd11524">
    <property type="entry name" value="SYLF"/>
    <property type="match status" value="1"/>
</dbReference>
<dbReference type="PANTHER" id="PTHR15629">
    <property type="entry name" value="SH3YL1 PROTEIN"/>
    <property type="match status" value="1"/>
</dbReference>
<feature type="region of interest" description="Disordered" evidence="1">
    <location>
        <begin position="1"/>
        <end position="31"/>
    </location>
</feature>
<accession>A0AAJ5C3X9</accession>
<feature type="region of interest" description="Disordered" evidence="1">
    <location>
        <begin position="421"/>
        <end position="537"/>
    </location>
</feature>
<dbReference type="InterPro" id="IPR036412">
    <property type="entry name" value="HAD-like_sf"/>
</dbReference>
<evidence type="ECO:0000313" key="3">
    <source>
        <dbReference type="EMBL" id="SNX82934.1"/>
    </source>
</evidence>
<feature type="compositionally biased region" description="Basic and acidic residues" evidence="1">
    <location>
        <begin position="463"/>
        <end position="479"/>
    </location>
</feature>
<dbReference type="InterPro" id="IPR007461">
    <property type="entry name" value="Ysc84_actin-binding"/>
</dbReference>
<feature type="compositionally biased region" description="Low complexity" evidence="1">
    <location>
        <begin position="12"/>
        <end position="25"/>
    </location>
</feature>
<feature type="region of interest" description="Disordered" evidence="1">
    <location>
        <begin position="89"/>
        <end position="124"/>
    </location>
</feature>
<feature type="region of interest" description="Disordered" evidence="1">
    <location>
        <begin position="576"/>
        <end position="613"/>
    </location>
</feature>
<protein>
    <recommendedName>
        <fullName evidence="2">Ysc84 actin-binding domain-containing protein</fullName>
    </recommendedName>
</protein>
<dbReference type="InterPro" id="IPR023214">
    <property type="entry name" value="HAD_sf"/>
</dbReference>
<comment type="caution">
    <text evidence="3">The sequence shown here is derived from an EMBL/GenBank/DDBJ whole genome shotgun (WGS) entry which is preliminary data.</text>
</comment>
<feature type="compositionally biased region" description="Polar residues" evidence="1">
    <location>
        <begin position="603"/>
        <end position="612"/>
    </location>
</feature>
<dbReference type="GO" id="GO:0035091">
    <property type="term" value="F:phosphatidylinositol binding"/>
    <property type="evidence" value="ECO:0007669"/>
    <property type="project" value="TreeGrafter"/>
</dbReference>
<dbReference type="Proteomes" id="UP001294444">
    <property type="component" value="Unassembled WGS sequence"/>
</dbReference>
<evidence type="ECO:0000313" key="4">
    <source>
        <dbReference type="Proteomes" id="UP001294444"/>
    </source>
</evidence>
<keyword evidence="4" id="KW-1185">Reference proteome</keyword>
<proteinExistence type="predicted"/>
<sequence length="971" mass="106632">MSPNPPPPPPRNAAASASTSSSSDAEASRWTRWGKTAFNKSIVVSDWASGYANSASAKIGGERFWPKSNDFPEEIAKCERILRAFTVEGIETKPSPSSSPSTSPNAELEHDNSVDEKQKKKQESFIHKKRKVLRKIPPAVIKRAKGIVIYTAMRSGIAPLGGAGGAGLMLARLPDGSWSAPSAISPNNIAVGLLLGFDIFDVILIVNTEQAMESFKSHKVTLGAETAVAAGPFGTGISAEMGIDRIPVFSYVRSRGLYGGVEAMAQAFLHRFDENERIYYWPGVTARDILEGKARKPPLMDPLYRALRDAETGIAQGDSLETKIYEVVNAPPNVAVRQLQKEENAQLLQDGERLRLPPTPEELMAMEEAGIPDEIDLELERKVKEEAERRAIEEKKEIMALPPPPTHKKVLSYWESRGTIPGGKRRVAPAPSPLQNKAHVGGGEKEDNEELEVVDLNEAKPSPPERRPQSVESLARELEGSSLDTDGAFEDTYSTDPPSYEHTSPPTSPIYGHAEKSTTITTNSPTSLPDGVLGQSKSDSEHIPLVVIEPVTQTITSTCTHDPLASALPADLNAESLSRTSSLDRPSRPPRRGVPPHSPLLATATNTQTSDFETPKPKLKLFFDWDETVTTHDTLSLIAPPEGNQLDGPSFSYYKQEYVSDLSKFEETFGTKETWDQQLAFLVAIDSVEMASLNRVEQGGLFRGMSKTELIKRAETEVQFRDGWDDFYTWLKNETKEGRVDGGEVISVSWSGEFIRSAIRARALETDDIVIRVYANEVEMNHGEQEGEEEEEEGGGGGGGISDQRSTGKLTKSSPLDLLQINHQNKNNNENKDGATTEATGIRTGIHKLQIMQTLTTLSHQQIVSVYIGDSATDLPCLLKASFGLIMKPSHEFFQNSSIHKIIQTTNPPIRSFYKHANEFLSSHSNTLNHNHIQNEQEGKEGAGGVLIRVDDWTQALQVIQKIQYFISSSL</sequence>
<feature type="compositionally biased region" description="Polar residues" evidence="1">
    <location>
        <begin position="517"/>
        <end position="527"/>
    </location>
</feature>
<dbReference type="AlphaFoldDB" id="A0AAJ5C3X9"/>
<feature type="compositionally biased region" description="Polar residues" evidence="1">
    <location>
        <begin position="492"/>
        <end position="505"/>
    </location>
</feature>
<dbReference type="InterPro" id="IPR051702">
    <property type="entry name" value="SH3_domain_YSC84-like"/>
</dbReference>
<feature type="domain" description="Ysc84 actin-binding" evidence="2">
    <location>
        <begin position="189"/>
        <end position="309"/>
    </location>
</feature>
<dbReference type="Pfam" id="PF04366">
    <property type="entry name" value="Ysc84"/>
    <property type="match status" value="1"/>
</dbReference>
<feature type="compositionally biased region" description="Basic and acidic residues" evidence="1">
    <location>
        <begin position="107"/>
        <end position="124"/>
    </location>
</feature>
<dbReference type="SUPFAM" id="SSF56784">
    <property type="entry name" value="HAD-like"/>
    <property type="match status" value="1"/>
</dbReference>